<dbReference type="Proteomes" id="UP000030689">
    <property type="component" value="Unassembled WGS sequence"/>
</dbReference>
<dbReference type="PANTHER" id="PTHR14379:SF7">
    <property type="entry name" value="ENDONUCLEASE OR GLYCOSYL HYDROLASE-RELATED"/>
    <property type="match status" value="1"/>
</dbReference>
<sequence length="106" mass="11567">MSSMNSKFSAADTGVFWDLDACPIPTGLGPDSISANIKLALENFGYTGKVSIFAYSVAEQSEEVKFGSAEIKLKQKLGTSNKKIRSMYLGVMFWGANHSYEPTNLM</sequence>
<dbReference type="Gramene" id="ESQ41017">
    <property type="protein sequence ID" value="ESQ41017"/>
    <property type="gene ID" value="EUTSA_v10015746mg"/>
</dbReference>
<dbReference type="STRING" id="72664.V4LF63"/>
<name>V4LF63_EUTSA</name>
<proteinExistence type="predicted"/>
<dbReference type="GO" id="GO:0010468">
    <property type="term" value="P:regulation of gene expression"/>
    <property type="evidence" value="ECO:0007669"/>
    <property type="project" value="InterPro"/>
</dbReference>
<evidence type="ECO:0000313" key="1">
    <source>
        <dbReference type="EMBL" id="ESQ41017.1"/>
    </source>
</evidence>
<dbReference type="EMBL" id="KI517464">
    <property type="protein sequence ID" value="ESQ41017.1"/>
    <property type="molecule type" value="Genomic_DNA"/>
</dbReference>
<dbReference type="InterPro" id="IPR024768">
    <property type="entry name" value="Marf1"/>
</dbReference>
<reference evidence="1 2" key="1">
    <citation type="journal article" date="2013" name="Front. Plant Sci.">
        <title>The Reference Genome of the Halophytic Plant Eutrema salsugineum.</title>
        <authorList>
            <person name="Yang R."/>
            <person name="Jarvis D.E."/>
            <person name="Chen H."/>
            <person name="Beilstein M.A."/>
            <person name="Grimwood J."/>
            <person name="Jenkins J."/>
            <person name="Shu S."/>
            <person name="Prochnik S."/>
            <person name="Xin M."/>
            <person name="Ma C."/>
            <person name="Schmutz J."/>
            <person name="Wing R.A."/>
            <person name="Mitchell-Olds T."/>
            <person name="Schumaker K.S."/>
            <person name="Wang X."/>
        </authorList>
    </citation>
    <scope>NUCLEOTIDE SEQUENCE [LARGE SCALE GENOMIC DNA]</scope>
</reference>
<feature type="non-terminal residue" evidence="1">
    <location>
        <position position="106"/>
    </location>
</feature>
<dbReference type="AlphaFoldDB" id="V4LF63"/>
<accession>V4LF63</accession>
<evidence type="ECO:0000313" key="2">
    <source>
        <dbReference type="Proteomes" id="UP000030689"/>
    </source>
</evidence>
<dbReference type="KEGG" id="eus:EUTSA_v10015746mg"/>
<dbReference type="CDD" id="cd10910">
    <property type="entry name" value="PIN_limkain_b1_N_like"/>
    <property type="match status" value="1"/>
</dbReference>
<protein>
    <recommendedName>
        <fullName evidence="3">NYN domain-containing protein</fullName>
    </recommendedName>
</protein>
<dbReference type="GO" id="GO:0005777">
    <property type="term" value="C:peroxisome"/>
    <property type="evidence" value="ECO:0007669"/>
    <property type="project" value="InterPro"/>
</dbReference>
<dbReference type="PANTHER" id="PTHR14379">
    <property type="entry name" value="LIMKAIN B LKAP"/>
    <property type="match status" value="1"/>
</dbReference>
<organism evidence="1 2">
    <name type="scientific">Eutrema salsugineum</name>
    <name type="common">Saltwater cress</name>
    <name type="synonym">Sisymbrium salsugineum</name>
    <dbReference type="NCBI Taxonomy" id="72664"/>
    <lineage>
        <taxon>Eukaryota</taxon>
        <taxon>Viridiplantae</taxon>
        <taxon>Streptophyta</taxon>
        <taxon>Embryophyta</taxon>
        <taxon>Tracheophyta</taxon>
        <taxon>Spermatophyta</taxon>
        <taxon>Magnoliopsida</taxon>
        <taxon>eudicotyledons</taxon>
        <taxon>Gunneridae</taxon>
        <taxon>Pentapetalae</taxon>
        <taxon>rosids</taxon>
        <taxon>malvids</taxon>
        <taxon>Brassicales</taxon>
        <taxon>Brassicaceae</taxon>
        <taxon>Eutremeae</taxon>
        <taxon>Eutrema</taxon>
    </lineage>
</organism>
<keyword evidence="2" id="KW-1185">Reference proteome</keyword>
<evidence type="ECO:0008006" key="3">
    <source>
        <dbReference type="Google" id="ProtNLM"/>
    </source>
</evidence>
<gene>
    <name evidence="1" type="ORF">EUTSA_v10015746mg</name>
</gene>